<name>A0A553I8F9_9PEZI</name>
<dbReference type="AlphaFoldDB" id="A0A553I8F9"/>
<evidence type="ECO:0000313" key="2">
    <source>
        <dbReference type="Proteomes" id="UP000319160"/>
    </source>
</evidence>
<evidence type="ECO:0000313" key="1">
    <source>
        <dbReference type="EMBL" id="TRX96474.1"/>
    </source>
</evidence>
<gene>
    <name evidence="1" type="ORF">FHL15_002746</name>
</gene>
<accession>A0A553I8F9</accession>
<reference evidence="2" key="1">
    <citation type="submission" date="2019-06" db="EMBL/GenBank/DDBJ databases">
        <title>Draft genome sequence of the griseofulvin-producing fungus Xylaria cubensis strain G536.</title>
        <authorList>
            <person name="Mead M.E."/>
            <person name="Raja H.A."/>
            <person name="Steenwyk J.L."/>
            <person name="Knowles S.L."/>
            <person name="Oberlies N.H."/>
            <person name="Rokas A."/>
        </authorList>
    </citation>
    <scope>NUCLEOTIDE SEQUENCE [LARGE SCALE GENOMIC DNA]</scope>
    <source>
        <strain evidence="2">G536</strain>
    </source>
</reference>
<dbReference type="EMBL" id="VFLP01000011">
    <property type="protein sequence ID" value="TRX96474.1"/>
    <property type="molecule type" value="Genomic_DNA"/>
</dbReference>
<protein>
    <submittedName>
        <fullName evidence="1">Uncharacterized protein</fullName>
    </submittedName>
</protein>
<organism evidence="1 2">
    <name type="scientific">Xylaria flabelliformis</name>
    <dbReference type="NCBI Taxonomy" id="2512241"/>
    <lineage>
        <taxon>Eukaryota</taxon>
        <taxon>Fungi</taxon>
        <taxon>Dikarya</taxon>
        <taxon>Ascomycota</taxon>
        <taxon>Pezizomycotina</taxon>
        <taxon>Sordariomycetes</taxon>
        <taxon>Xylariomycetidae</taxon>
        <taxon>Xylariales</taxon>
        <taxon>Xylariaceae</taxon>
        <taxon>Xylaria</taxon>
    </lineage>
</organism>
<dbReference type="Proteomes" id="UP000319160">
    <property type="component" value="Unassembled WGS sequence"/>
</dbReference>
<keyword evidence="2" id="KW-1185">Reference proteome</keyword>
<comment type="caution">
    <text evidence="1">The sequence shown here is derived from an EMBL/GenBank/DDBJ whole genome shotgun (WGS) entry which is preliminary data.</text>
</comment>
<sequence>MSYSRSAESASDPFARYKTNLTLGFRVEYNENSTFRGCSGSMIPRNPERGLDDGAFRDHFNWNCRRGGPFISFFGEWGRALRWRGTLIKLQKQNIVVIAVWLDGLEVFDASNVARYLDGPDNPRLSWHENEYLLHGGIYAEQYRILAKFRGDGDLEPVKLSVKDSQFVTSLPGDFVHSLGGLPVNPIITETQDITEAIKREVFAFTGDKSGFKLECLLLSMGGGLIRAKTILYSYYDGLSADLEMIN</sequence>
<dbReference type="OrthoDB" id="5383867at2759"/>
<proteinExistence type="predicted"/>